<dbReference type="RefSeq" id="WP_156331489.1">
    <property type="nucleotide sequence ID" value="NZ_CP159837.1"/>
</dbReference>
<dbReference type="EMBL" id="CP159837">
    <property type="protein sequence ID" value="XCM38847.1"/>
    <property type="molecule type" value="Genomic_DNA"/>
</dbReference>
<feature type="region of interest" description="Disordered" evidence="1">
    <location>
        <begin position="1"/>
        <end position="33"/>
    </location>
</feature>
<feature type="compositionally biased region" description="Basic and acidic residues" evidence="1">
    <location>
        <begin position="1"/>
        <end position="14"/>
    </location>
</feature>
<sequence>MQADNVSDRLHELEDSSVGLIPTTGSYKNHPNPGEVRVRRLCGVLGQNYLRSGDLCD</sequence>
<proteinExistence type="predicted"/>
<evidence type="ECO:0000256" key="1">
    <source>
        <dbReference type="SAM" id="MobiDB-lite"/>
    </source>
</evidence>
<organism evidence="2">
    <name type="scientific">Planktothricoides raciborskii GIHE-MW2</name>
    <dbReference type="NCBI Taxonomy" id="2792601"/>
    <lineage>
        <taxon>Bacteria</taxon>
        <taxon>Bacillati</taxon>
        <taxon>Cyanobacteriota</taxon>
        <taxon>Cyanophyceae</taxon>
        <taxon>Oscillatoriophycideae</taxon>
        <taxon>Oscillatoriales</taxon>
        <taxon>Oscillatoriaceae</taxon>
        <taxon>Planktothricoides</taxon>
    </lineage>
</organism>
<gene>
    <name evidence="2" type="ORF">ABWT76_001723</name>
</gene>
<reference evidence="2" key="1">
    <citation type="submission" date="2024-07" db="EMBL/GenBank/DDBJ databases">
        <authorList>
            <person name="Kim Y.J."/>
            <person name="Jeong J.Y."/>
        </authorList>
    </citation>
    <scope>NUCLEOTIDE SEQUENCE</scope>
    <source>
        <strain evidence="2">GIHE-MW2</strain>
    </source>
</reference>
<accession>A0AAU8JI04</accession>
<dbReference type="AlphaFoldDB" id="A0AAU8JI04"/>
<protein>
    <submittedName>
        <fullName evidence="2">Uncharacterized protein</fullName>
    </submittedName>
</protein>
<evidence type="ECO:0000313" key="2">
    <source>
        <dbReference type="EMBL" id="XCM38847.1"/>
    </source>
</evidence>
<name>A0AAU8JI04_9CYAN</name>